<dbReference type="GO" id="GO:0035999">
    <property type="term" value="P:tetrahydrofolate interconversion"/>
    <property type="evidence" value="ECO:0007669"/>
    <property type="project" value="TreeGrafter"/>
</dbReference>
<dbReference type="GO" id="GO:0046872">
    <property type="term" value="F:metal ion binding"/>
    <property type="evidence" value="ECO:0007669"/>
    <property type="project" value="UniProtKB-KW"/>
</dbReference>
<feature type="coiled-coil region" evidence="6">
    <location>
        <begin position="11"/>
        <end position="46"/>
    </location>
</feature>
<dbReference type="AlphaFoldDB" id="A0A1H6HSX0"/>
<comment type="cofactor">
    <cofactor evidence="5">
        <name>Mg(2+)</name>
        <dbReference type="ChEBI" id="CHEBI:18420"/>
    </cofactor>
</comment>
<dbReference type="GO" id="GO:0005524">
    <property type="term" value="F:ATP binding"/>
    <property type="evidence" value="ECO:0007669"/>
    <property type="project" value="UniProtKB-KW"/>
</dbReference>
<evidence type="ECO:0000256" key="2">
    <source>
        <dbReference type="ARBA" id="ARBA00022741"/>
    </source>
</evidence>
<dbReference type="Gene3D" id="3.40.50.10420">
    <property type="entry name" value="NagB/RpiA/CoA transferase-like"/>
    <property type="match status" value="1"/>
</dbReference>
<evidence type="ECO:0000256" key="6">
    <source>
        <dbReference type="SAM" id="Coils"/>
    </source>
</evidence>
<feature type="binding site" evidence="4">
    <location>
        <position position="60"/>
    </location>
    <ligand>
        <name>substrate</name>
    </ligand>
</feature>
<feature type="binding site" evidence="4">
    <location>
        <begin position="137"/>
        <end position="145"/>
    </location>
    <ligand>
        <name>ATP</name>
        <dbReference type="ChEBI" id="CHEBI:30616"/>
    </ligand>
</feature>
<evidence type="ECO:0000256" key="4">
    <source>
        <dbReference type="PIRSR" id="PIRSR006806-1"/>
    </source>
</evidence>
<dbReference type="InterPro" id="IPR024185">
    <property type="entry name" value="FTHF_cligase-like_sf"/>
</dbReference>
<dbReference type="Proteomes" id="UP000183190">
    <property type="component" value="Unassembled WGS sequence"/>
</dbReference>
<protein>
    <recommendedName>
        <fullName evidence="5">5-formyltetrahydrofolate cyclo-ligase</fullName>
        <ecNumber evidence="5">6.3.3.2</ecNumber>
    </recommendedName>
</protein>
<dbReference type="GO" id="GO:0030272">
    <property type="term" value="F:5-formyltetrahydrofolate cyclo-ligase activity"/>
    <property type="evidence" value="ECO:0007669"/>
    <property type="project" value="UniProtKB-EC"/>
</dbReference>
<dbReference type="PIRSF" id="PIRSF006806">
    <property type="entry name" value="FTHF_cligase"/>
    <property type="match status" value="1"/>
</dbReference>
<dbReference type="InterPro" id="IPR002698">
    <property type="entry name" value="FTHF_cligase"/>
</dbReference>
<feature type="binding site" evidence="4">
    <location>
        <begin position="11"/>
        <end position="15"/>
    </location>
    <ligand>
        <name>ATP</name>
        <dbReference type="ChEBI" id="CHEBI:30616"/>
    </ligand>
</feature>
<dbReference type="EMBL" id="FNWV01000001">
    <property type="protein sequence ID" value="SEH37083.1"/>
    <property type="molecule type" value="Genomic_DNA"/>
</dbReference>
<dbReference type="NCBIfam" id="TIGR02727">
    <property type="entry name" value="MTHFS_bact"/>
    <property type="match status" value="1"/>
</dbReference>
<keyword evidence="7" id="KW-0436">Ligase</keyword>
<keyword evidence="5" id="KW-0460">Magnesium</keyword>
<proteinExistence type="inferred from homology"/>
<sequence length="193" mass="21922">MLFYVTDMDNKKELRKEYSHLRAEIRDKVSKDLDITERLLEEEKIEEADNVLLYASFGSEVDTYLLIDKLIEMGKNVALPKCGSERSMTFHLIESVADLHEGMYRIPEPDSALPKPVITDKTVCIIPGLAFTEEGGRLGYGGGYYDEFISENPDIFTIALAYEELIVKQLPLMQHDLVVNLIVTEERTVLCNG</sequence>
<evidence type="ECO:0000313" key="8">
    <source>
        <dbReference type="Proteomes" id="UP000183190"/>
    </source>
</evidence>
<comment type="similarity">
    <text evidence="1 5">Belongs to the 5-formyltetrahydrofolate cyclo-ligase family.</text>
</comment>
<reference evidence="7 8" key="1">
    <citation type="submission" date="2016-10" db="EMBL/GenBank/DDBJ databases">
        <authorList>
            <person name="de Groot N.N."/>
        </authorList>
    </citation>
    <scope>NUCLEOTIDE SEQUENCE [LARGE SCALE GENOMIC DNA]</scope>
    <source>
        <strain evidence="7 8">YAD2003</strain>
    </source>
</reference>
<dbReference type="EC" id="6.3.3.2" evidence="5"/>
<comment type="catalytic activity">
    <reaction evidence="5">
        <text>(6S)-5-formyl-5,6,7,8-tetrahydrofolate + ATP = (6R)-5,10-methenyltetrahydrofolate + ADP + phosphate</text>
        <dbReference type="Rhea" id="RHEA:10488"/>
        <dbReference type="ChEBI" id="CHEBI:30616"/>
        <dbReference type="ChEBI" id="CHEBI:43474"/>
        <dbReference type="ChEBI" id="CHEBI:57455"/>
        <dbReference type="ChEBI" id="CHEBI:57457"/>
        <dbReference type="ChEBI" id="CHEBI:456216"/>
        <dbReference type="EC" id="6.3.3.2"/>
    </reaction>
</comment>
<dbReference type="GO" id="GO:0009396">
    <property type="term" value="P:folic acid-containing compound biosynthetic process"/>
    <property type="evidence" value="ECO:0007669"/>
    <property type="project" value="TreeGrafter"/>
</dbReference>
<organism evidence="7 8">
    <name type="scientific">Ruminococcus flavefaciens</name>
    <dbReference type="NCBI Taxonomy" id="1265"/>
    <lineage>
        <taxon>Bacteria</taxon>
        <taxon>Bacillati</taxon>
        <taxon>Bacillota</taxon>
        <taxon>Clostridia</taxon>
        <taxon>Eubacteriales</taxon>
        <taxon>Oscillospiraceae</taxon>
        <taxon>Ruminococcus</taxon>
    </lineage>
</organism>
<evidence type="ECO:0000313" key="7">
    <source>
        <dbReference type="EMBL" id="SEH37083.1"/>
    </source>
</evidence>
<keyword evidence="6" id="KW-0175">Coiled coil</keyword>
<gene>
    <name evidence="7" type="ORF">SAMN02910265_00076</name>
</gene>
<dbReference type="SUPFAM" id="SSF100950">
    <property type="entry name" value="NagB/RpiA/CoA transferase-like"/>
    <property type="match status" value="1"/>
</dbReference>
<dbReference type="InterPro" id="IPR037171">
    <property type="entry name" value="NagB/RpiA_transferase-like"/>
</dbReference>
<dbReference type="Pfam" id="PF01812">
    <property type="entry name" value="5-FTHF_cyc-lig"/>
    <property type="match status" value="1"/>
</dbReference>
<keyword evidence="3 4" id="KW-0067">ATP-binding</keyword>
<evidence type="ECO:0000256" key="1">
    <source>
        <dbReference type="ARBA" id="ARBA00010638"/>
    </source>
</evidence>
<keyword evidence="2 4" id="KW-0547">Nucleotide-binding</keyword>
<name>A0A1H6HSX0_RUMFL</name>
<dbReference type="PANTHER" id="PTHR23407:SF1">
    <property type="entry name" value="5-FORMYLTETRAHYDROFOLATE CYCLO-LIGASE"/>
    <property type="match status" value="1"/>
</dbReference>
<accession>A0A1H6HSX0</accession>
<evidence type="ECO:0000256" key="3">
    <source>
        <dbReference type="ARBA" id="ARBA00022840"/>
    </source>
</evidence>
<evidence type="ECO:0000256" key="5">
    <source>
        <dbReference type="RuleBase" id="RU361279"/>
    </source>
</evidence>
<keyword evidence="5" id="KW-0479">Metal-binding</keyword>
<dbReference type="PANTHER" id="PTHR23407">
    <property type="entry name" value="ATPASE INHIBITOR/5-FORMYLTETRAHYDROFOLATE CYCLO-LIGASE"/>
    <property type="match status" value="1"/>
</dbReference>